<accession>A0ABS6T2S8</accession>
<dbReference type="InterPro" id="IPR001455">
    <property type="entry name" value="TusA-like"/>
</dbReference>
<dbReference type="PANTHER" id="PTHR33279:SF6">
    <property type="entry name" value="SULFUR CARRIER PROTEIN YEDF-RELATED"/>
    <property type="match status" value="1"/>
</dbReference>
<evidence type="ECO:0000313" key="4">
    <source>
        <dbReference type="Proteomes" id="UP000756530"/>
    </source>
</evidence>
<evidence type="ECO:0000256" key="1">
    <source>
        <dbReference type="ARBA" id="ARBA00008984"/>
    </source>
</evidence>
<dbReference type="Proteomes" id="UP000756530">
    <property type="component" value="Unassembled WGS sequence"/>
</dbReference>
<dbReference type="PANTHER" id="PTHR33279">
    <property type="entry name" value="SULFUR CARRIER PROTEIN YEDF-RELATED"/>
    <property type="match status" value="1"/>
</dbReference>
<comment type="caution">
    <text evidence="3">The sequence shown here is derived from an EMBL/GenBank/DDBJ whole genome shotgun (WGS) entry which is preliminary data.</text>
</comment>
<feature type="domain" description="UPF0033" evidence="2">
    <location>
        <begin position="7"/>
        <end position="31"/>
    </location>
</feature>
<dbReference type="Pfam" id="PF01206">
    <property type="entry name" value="TusA"/>
    <property type="match status" value="1"/>
</dbReference>
<dbReference type="PROSITE" id="PS01148">
    <property type="entry name" value="UPF0033"/>
    <property type="match status" value="1"/>
</dbReference>
<comment type="similarity">
    <text evidence="1">Belongs to the sulfur carrier protein TusA family.</text>
</comment>
<name>A0ABS6T2S8_9RHOB</name>
<reference evidence="3 4" key="1">
    <citation type="submission" date="2021-05" db="EMBL/GenBank/DDBJ databases">
        <title>Culturable bacteria isolated from Daya Bay.</title>
        <authorList>
            <person name="Zheng W."/>
            <person name="Yu S."/>
            <person name="Huang Y."/>
        </authorList>
    </citation>
    <scope>NUCLEOTIDE SEQUENCE [LARGE SCALE GENOMIC DNA]</scope>
    <source>
        <strain evidence="3 4">DP4N28-5</strain>
    </source>
</reference>
<keyword evidence="4" id="KW-1185">Reference proteome</keyword>
<sequence>MSDPLDIDAIGLLCPWPVLKAQKALRGMVPGARLRLAATDAVAVIDVPHFCDEHGHRLVETSEADGVTYYLIEKGTG</sequence>
<evidence type="ECO:0000313" key="3">
    <source>
        <dbReference type="EMBL" id="MBV7379537.1"/>
    </source>
</evidence>
<protein>
    <submittedName>
        <fullName evidence="3">Sulfurtransferase TusA family protein</fullName>
    </submittedName>
</protein>
<gene>
    <name evidence="3" type="ORF">KJP28_11405</name>
</gene>
<dbReference type="RefSeq" id="WP_218392659.1">
    <property type="nucleotide sequence ID" value="NZ_JAHUZE010000002.1"/>
</dbReference>
<proteinExistence type="inferred from homology"/>
<organism evidence="3 4">
    <name type="scientific">Maritimibacter dapengensis</name>
    <dbReference type="NCBI Taxonomy" id="2836868"/>
    <lineage>
        <taxon>Bacteria</taxon>
        <taxon>Pseudomonadati</taxon>
        <taxon>Pseudomonadota</taxon>
        <taxon>Alphaproteobacteria</taxon>
        <taxon>Rhodobacterales</taxon>
        <taxon>Roseobacteraceae</taxon>
        <taxon>Maritimibacter</taxon>
    </lineage>
</organism>
<dbReference type="EMBL" id="JAHUZE010000002">
    <property type="protein sequence ID" value="MBV7379537.1"/>
    <property type="molecule type" value="Genomic_DNA"/>
</dbReference>
<dbReference type="CDD" id="cd00291">
    <property type="entry name" value="SirA_YedF_YeeD"/>
    <property type="match status" value="1"/>
</dbReference>
<evidence type="ECO:0000259" key="2">
    <source>
        <dbReference type="PROSITE" id="PS01148"/>
    </source>
</evidence>